<feature type="coiled-coil region" evidence="1">
    <location>
        <begin position="332"/>
        <end position="388"/>
    </location>
</feature>
<reference evidence="3" key="1">
    <citation type="submission" date="2021-02" db="EMBL/GenBank/DDBJ databases">
        <authorList>
            <person name="Nowell W R."/>
        </authorList>
    </citation>
    <scope>NUCLEOTIDE SEQUENCE</scope>
</reference>
<dbReference type="EMBL" id="CAJOAZ010003196">
    <property type="protein sequence ID" value="CAF3991495.1"/>
    <property type="molecule type" value="Genomic_DNA"/>
</dbReference>
<feature type="compositionally biased region" description="Polar residues" evidence="2">
    <location>
        <begin position="183"/>
        <end position="193"/>
    </location>
</feature>
<dbReference type="Proteomes" id="UP000663844">
    <property type="component" value="Unassembled WGS sequence"/>
</dbReference>
<feature type="region of interest" description="Disordered" evidence="2">
    <location>
        <begin position="174"/>
        <end position="193"/>
    </location>
</feature>
<evidence type="ECO:0000256" key="2">
    <source>
        <dbReference type="SAM" id="MobiDB-lite"/>
    </source>
</evidence>
<accession>A0A819N7L3</accession>
<name>A0A819N7L3_9BILA</name>
<evidence type="ECO:0000313" key="3">
    <source>
        <dbReference type="EMBL" id="CAF3991495.1"/>
    </source>
</evidence>
<proteinExistence type="predicted"/>
<sequence>MASSVRSCSIKECKRSCRALCLCCQHNLCLDHLNEHNKQVNAELPLLTDEINSLSHQLKNSIVIEQSCLTDLNQWRENAHHSIDEFYKRKREQFEELMQRRRNNQKKEFNEMKIKFKEIIKNQEGTQEEIDSIKKSIKFIEKDINELRHIHLNINQLLINDNLISIQNETTNNDNHLRKQQKRGITSPDNLSSESTKMAKWQIITQNSGITDAMRINILNALRISIDTHGSSKVFEISEDNNTKEMASSTSSCSFKECKRSCRALCLCCQQYLCIDHLNEHDRLINVQLEFSIDRVNSISEQFNNSVVIQPFNLTDLKQWCENAHHTIDEFYKRKREQFEELIQRRRNKQQQEFNEMKMKFKELIAKHDGTKEEIDSMEKSIEFIEKNIKDLHHILFDINQLVIDDNLISIQNETTNNDNHQKPCENFRDESSAKSMKSSRWKIEQQSSGITDSMRLNVLNTISNLIDTYGSSKMQEIIKDTKNWLHETHEKQWNVEIFDKHQYQSSQNIYSNQYLIVKETKLEWTLVIFKEIS</sequence>
<gene>
    <name evidence="3" type="ORF">OXD698_LOCUS28973</name>
</gene>
<comment type="caution">
    <text evidence="3">The sequence shown here is derived from an EMBL/GenBank/DDBJ whole genome shotgun (WGS) entry which is preliminary data.</text>
</comment>
<evidence type="ECO:0000256" key="1">
    <source>
        <dbReference type="SAM" id="Coils"/>
    </source>
</evidence>
<keyword evidence="1" id="KW-0175">Coiled coil</keyword>
<evidence type="ECO:0000313" key="4">
    <source>
        <dbReference type="Proteomes" id="UP000663844"/>
    </source>
</evidence>
<protein>
    <submittedName>
        <fullName evidence="3">Uncharacterized protein</fullName>
    </submittedName>
</protein>
<dbReference type="AlphaFoldDB" id="A0A819N7L3"/>
<organism evidence="3 4">
    <name type="scientific">Adineta steineri</name>
    <dbReference type="NCBI Taxonomy" id="433720"/>
    <lineage>
        <taxon>Eukaryota</taxon>
        <taxon>Metazoa</taxon>
        <taxon>Spiralia</taxon>
        <taxon>Gnathifera</taxon>
        <taxon>Rotifera</taxon>
        <taxon>Eurotatoria</taxon>
        <taxon>Bdelloidea</taxon>
        <taxon>Adinetida</taxon>
        <taxon>Adinetidae</taxon>
        <taxon>Adineta</taxon>
    </lineage>
</organism>